<dbReference type="HOGENOM" id="CLU_023251_0_0_1"/>
<dbReference type="AlphaFoldDB" id="A0A0A2KDB8"/>
<proteinExistence type="predicted"/>
<evidence type="ECO:0000313" key="4">
    <source>
        <dbReference type="Proteomes" id="UP000030104"/>
    </source>
</evidence>
<keyword evidence="4" id="KW-1185">Reference proteome</keyword>
<dbReference type="PROSITE" id="PS00028">
    <property type="entry name" value="ZINC_FINGER_C2H2_1"/>
    <property type="match status" value="1"/>
</dbReference>
<evidence type="ECO:0000256" key="1">
    <source>
        <dbReference type="SAM" id="MobiDB-lite"/>
    </source>
</evidence>
<reference evidence="3 4" key="1">
    <citation type="journal article" date="2015" name="Mol. Plant Microbe Interact.">
        <title>Genome, transcriptome, and functional analyses of Penicillium expansum provide new insights into secondary metabolism and pathogenicity.</title>
        <authorList>
            <person name="Ballester A.R."/>
            <person name="Marcet-Houben M."/>
            <person name="Levin E."/>
            <person name="Sela N."/>
            <person name="Selma-Lazaro C."/>
            <person name="Carmona L."/>
            <person name="Wisniewski M."/>
            <person name="Droby S."/>
            <person name="Gonzalez-Candelas L."/>
            <person name="Gabaldon T."/>
        </authorList>
    </citation>
    <scope>NUCLEOTIDE SEQUENCE [LARGE SCALE GENOMIC DNA]</scope>
    <source>
        <strain evidence="3 4">PHI-1</strain>
    </source>
</reference>
<sequence length="686" mass="77521">MDMLCDSTLKPESAGLAPWRTRWETAHGDKSTPLLKPYPCPRAKDDNCPRMFRKRGGAKDHAISQHGKFEPNETYIAAWPRISPDIPLKDVDGNSIPGWGELPKLSILDDKWICPEPGCSKKYMNLLPMKNHYLATHLRARWPCEYATSFHCNRTFSSVYDAKKHADEHIPKPKWMCQYDRCLAQMQGRKLLKFVALSHYNVHIQQGDFREGECQPLKVSNSPPGHNIEVQSQPLAANEEDGDEGDWVIESEDEEVDKSDDEVETFEDDKLPTESAAAWPGVLPKKQDILKGAALPDGLYRHLGLKCPGPDKVDDIIVLGTQVCPNSTVISFETGVFYRSGQHVGIKTRCAPCNGRFNFNEFLRRNFLEADANQTTCRRKSCFSAVWEGSKFCQKHFMVWTPTLHSEDAMGELRDLFAKATSVQWQPETKVMAEVIRRIESNSKAKIPASELVNIDLEANLSSGEVFQIGLADLRGEKVLDCLTQYSEGIITSSSSSRSALQTWQQVTNETKVRGYYTQDKTLDAKGVVTKLQEAGISNKTMFLSWASWCFDLSHLRDWLGKEGFDDVLPGNANLCLLYHEFRINIKRVLGTSCYRGRAFPLSLPALFPLLFGVNDPLAGQNHHALVDAQQLSQMARVFIDLCKPPKERVHYQGSGIIKLGSGKRQRQMDEFFPFMKSKENKKVRL</sequence>
<dbReference type="OMA" id="CAPCNGR"/>
<comment type="caution">
    <text evidence="3">The sequence shown here is derived from an EMBL/GenBank/DDBJ whole genome shotgun (WGS) entry which is preliminary data.</text>
</comment>
<dbReference type="OrthoDB" id="6077919at2759"/>
<evidence type="ECO:0000259" key="2">
    <source>
        <dbReference type="PROSITE" id="PS00028"/>
    </source>
</evidence>
<feature type="region of interest" description="Disordered" evidence="1">
    <location>
        <begin position="220"/>
        <end position="243"/>
    </location>
</feature>
<dbReference type="PhylomeDB" id="A0A0A2KDB8"/>
<feature type="compositionally biased region" description="Polar residues" evidence="1">
    <location>
        <begin position="220"/>
        <end position="235"/>
    </location>
</feature>
<name>A0A0A2KDB8_PENIT</name>
<organism evidence="3 4">
    <name type="scientific">Penicillium italicum</name>
    <name type="common">Blue mold</name>
    <dbReference type="NCBI Taxonomy" id="40296"/>
    <lineage>
        <taxon>Eukaryota</taxon>
        <taxon>Fungi</taxon>
        <taxon>Dikarya</taxon>
        <taxon>Ascomycota</taxon>
        <taxon>Pezizomycotina</taxon>
        <taxon>Eurotiomycetes</taxon>
        <taxon>Eurotiomycetidae</taxon>
        <taxon>Eurotiales</taxon>
        <taxon>Aspergillaceae</taxon>
        <taxon>Penicillium</taxon>
    </lineage>
</organism>
<gene>
    <name evidence="3" type="ORF">PITC_008300</name>
</gene>
<dbReference type="Proteomes" id="UP000030104">
    <property type="component" value="Unassembled WGS sequence"/>
</dbReference>
<dbReference type="InterPro" id="IPR013087">
    <property type="entry name" value="Znf_C2H2_type"/>
</dbReference>
<protein>
    <submittedName>
        <fullName evidence="3">Zinc finger, C2H2</fullName>
    </submittedName>
</protein>
<dbReference type="EMBL" id="JQGA01001480">
    <property type="protein sequence ID" value="KGO65779.1"/>
    <property type="molecule type" value="Genomic_DNA"/>
</dbReference>
<feature type="domain" description="C2H2-type" evidence="2">
    <location>
        <begin position="114"/>
        <end position="137"/>
    </location>
</feature>
<dbReference type="STRING" id="40296.A0A0A2KDB8"/>
<evidence type="ECO:0000313" key="3">
    <source>
        <dbReference type="EMBL" id="KGO65779.1"/>
    </source>
</evidence>
<accession>A0A0A2KDB8</accession>